<protein>
    <recommendedName>
        <fullName evidence="1">F-box domain-containing protein</fullName>
    </recommendedName>
</protein>
<dbReference type="EMBL" id="NHYD01002198">
    <property type="protein sequence ID" value="PPQ87855.1"/>
    <property type="molecule type" value="Genomic_DNA"/>
</dbReference>
<gene>
    <name evidence="2" type="ORF">CVT25_009507</name>
</gene>
<comment type="caution">
    <text evidence="2">The sequence shown here is derived from an EMBL/GenBank/DDBJ whole genome shotgun (WGS) entry which is preliminary data.</text>
</comment>
<dbReference type="SUPFAM" id="SSF81383">
    <property type="entry name" value="F-box domain"/>
    <property type="match status" value="1"/>
</dbReference>
<proteinExistence type="predicted"/>
<feature type="domain" description="F-box" evidence="1">
    <location>
        <begin position="45"/>
        <end position="94"/>
    </location>
</feature>
<evidence type="ECO:0000313" key="2">
    <source>
        <dbReference type="EMBL" id="PPQ87855.1"/>
    </source>
</evidence>
<evidence type="ECO:0000259" key="1">
    <source>
        <dbReference type="PROSITE" id="PS50181"/>
    </source>
</evidence>
<name>A0A409XAT5_PSICY</name>
<dbReference type="InterPro" id="IPR001810">
    <property type="entry name" value="F-box_dom"/>
</dbReference>
<dbReference type="AlphaFoldDB" id="A0A409XAT5"/>
<dbReference type="InParanoid" id="A0A409XAT5"/>
<dbReference type="Proteomes" id="UP000283269">
    <property type="component" value="Unassembled WGS sequence"/>
</dbReference>
<dbReference type="Gene3D" id="1.20.1280.50">
    <property type="match status" value="1"/>
</dbReference>
<keyword evidence="3" id="KW-1185">Reference proteome</keyword>
<dbReference type="InterPro" id="IPR036047">
    <property type="entry name" value="F-box-like_dom_sf"/>
</dbReference>
<dbReference type="OrthoDB" id="2788844at2759"/>
<sequence length="343" mass="40388">MGQLHSIYNRFNSFLTAPLLFIQRLTFCEQKLLEEPRSPDTTKTPTTLQSLPVEIILHVFSFLELKPYIISHGVCNEWQRLLPLAELHPTRRRLLTLYYRIVNTPHFQNSLIWSLDNLHPFDRQAYIDSLLAQYPMIPEEFRMWIIEWPARLVIACIWPGIRLLNSRGSDCQRRYGVNWLGYKNNSPQLSAVLYKNKTPHVKFIPALLIWRQSCTTDWLIFAEDEPDLFGRVYTTDFMESETSAVIPYARQSLNYNDDSDNSDDVSDYYHNVPYADWVSYLEYHWENTARILLVSEMRLNECPFPDWPILQPVPIDFDEAQPDTLPAYPWNFCDTVSHLALFS</sequence>
<dbReference type="PROSITE" id="PS50181">
    <property type="entry name" value="FBOX"/>
    <property type="match status" value="1"/>
</dbReference>
<reference evidence="2 3" key="1">
    <citation type="journal article" date="2018" name="Evol. Lett.">
        <title>Horizontal gene cluster transfer increased hallucinogenic mushroom diversity.</title>
        <authorList>
            <person name="Reynolds H.T."/>
            <person name="Vijayakumar V."/>
            <person name="Gluck-Thaler E."/>
            <person name="Korotkin H.B."/>
            <person name="Matheny P.B."/>
            <person name="Slot J.C."/>
        </authorList>
    </citation>
    <scope>NUCLEOTIDE SEQUENCE [LARGE SCALE GENOMIC DNA]</scope>
    <source>
        <strain evidence="2 3">2631</strain>
    </source>
</reference>
<organism evidence="2 3">
    <name type="scientific">Psilocybe cyanescens</name>
    <dbReference type="NCBI Taxonomy" id="93625"/>
    <lineage>
        <taxon>Eukaryota</taxon>
        <taxon>Fungi</taxon>
        <taxon>Dikarya</taxon>
        <taxon>Basidiomycota</taxon>
        <taxon>Agaricomycotina</taxon>
        <taxon>Agaricomycetes</taxon>
        <taxon>Agaricomycetidae</taxon>
        <taxon>Agaricales</taxon>
        <taxon>Agaricineae</taxon>
        <taxon>Strophariaceae</taxon>
        <taxon>Psilocybe</taxon>
    </lineage>
</organism>
<evidence type="ECO:0000313" key="3">
    <source>
        <dbReference type="Proteomes" id="UP000283269"/>
    </source>
</evidence>
<accession>A0A409XAT5</accession>